<dbReference type="InterPro" id="IPR013059">
    <property type="entry name" value="Trp_tyr_transpt"/>
</dbReference>
<dbReference type="Gene3D" id="1.20.1740.10">
    <property type="entry name" value="Amino acid/polyamine transporter I"/>
    <property type="match status" value="1"/>
</dbReference>
<evidence type="ECO:0000256" key="5">
    <source>
        <dbReference type="ARBA" id="ARBA00022692"/>
    </source>
</evidence>
<feature type="transmembrane region" description="Helical" evidence="9">
    <location>
        <begin position="266"/>
        <end position="288"/>
    </location>
</feature>
<reference evidence="10 11" key="1">
    <citation type="submission" date="2017-08" db="EMBL/GenBank/DDBJ databases">
        <title>Reclassification of Bisgaard taxon 37 and 44.</title>
        <authorList>
            <person name="Christensen H."/>
        </authorList>
    </citation>
    <scope>NUCLEOTIDE SEQUENCE [LARGE SCALE GENOMIC DNA]</scope>
    <source>
        <strain evidence="10 11">111</strain>
    </source>
</reference>
<feature type="transmembrane region" description="Helical" evidence="9">
    <location>
        <begin position="145"/>
        <end position="163"/>
    </location>
</feature>
<dbReference type="GO" id="GO:0005886">
    <property type="term" value="C:plasma membrane"/>
    <property type="evidence" value="ECO:0007669"/>
    <property type="project" value="UniProtKB-SubCell"/>
</dbReference>
<gene>
    <name evidence="10" type="ORF">CKF58_04830</name>
</gene>
<feature type="transmembrane region" description="Helical" evidence="9">
    <location>
        <begin position="386"/>
        <end position="407"/>
    </location>
</feature>
<dbReference type="PRINTS" id="PR00166">
    <property type="entry name" value="AROAAPRMEASE"/>
</dbReference>
<evidence type="ECO:0000256" key="1">
    <source>
        <dbReference type="ARBA" id="ARBA00004429"/>
    </source>
</evidence>
<keyword evidence="3" id="KW-1003">Cell membrane</keyword>
<dbReference type="OrthoDB" id="18749at2"/>
<evidence type="ECO:0000256" key="4">
    <source>
        <dbReference type="ARBA" id="ARBA00022519"/>
    </source>
</evidence>
<organism evidence="10 11">
    <name type="scientific">Psittacicella hinzii</name>
    <dbReference type="NCBI Taxonomy" id="2028575"/>
    <lineage>
        <taxon>Bacteria</taxon>
        <taxon>Pseudomonadati</taxon>
        <taxon>Pseudomonadota</taxon>
        <taxon>Gammaproteobacteria</taxon>
        <taxon>Pasteurellales</taxon>
        <taxon>Psittacicellaceae</taxon>
        <taxon>Psittacicella</taxon>
    </lineage>
</organism>
<evidence type="ECO:0000256" key="3">
    <source>
        <dbReference type="ARBA" id="ARBA00022475"/>
    </source>
</evidence>
<comment type="subcellular location">
    <subcellularLocation>
        <location evidence="1">Cell inner membrane</location>
        <topology evidence="1">Multi-pass membrane protein</topology>
    </subcellularLocation>
</comment>
<accession>A0A3A1YK13</accession>
<feature type="transmembrane region" description="Helical" evidence="9">
    <location>
        <begin position="345"/>
        <end position="365"/>
    </location>
</feature>
<keyword evidence="2" id="KW-0813">Transport</keyword>
<keyword evidence="4" id="KW-0997">Cell inner membrane</keyword>
<dbReference type="Proteomes" id="UP000265916">
    <property type="component" value="Unassembled WGS sequence"/>
</dbReference>
<feature type="transmembrane region" description="Helical" evidence="9">
    <location>
        <begin position="183"/>
        <end position="201"/>
    </location>
</feature>
<feature type="transmembrane region" description="Helical" evidence="9">
    <location>
        <begin position="320"/>
        <end position="339"/>
    </location>
</feature>
<dbReference type="AlphaFoldDB" id="A0A3A1YK13"/>
<dbReference type="GO" id="GO:0003333">
    <property type="term" value="P:amino acid transmembrane transport"/>
    <property type="evidence" value="ECO:0007669"/>
    <property type="project" value="InterPro"/>
</dbReference>
<protein>
    <recommendedName>
        <fullName evidence="12">Tyrosine-specific transport protein</fullName>
    </recommendedName>
</protein>
<dbReference type="PANTHER" id="PTHR46997">
    <property type="entry name" value="LOW AFFINITY TRYPTOPHAN PERMEASE-RELATED"/>
    <property type="match status" value="1"/>
</dbReference>
<keyword evidence="6" id="KW-0029">Amino-acid transport</keyword>
<keyword evidence="8 9" id="KW-0472">Membrane</keyword>
<evidence type="ECO:0000313" key="11">
    <source>
        <dbReference type="Proteomes" id="UP000265916"/>
    </source>
</evidence>
<dbReference type="EMBL" id="NRJG01000084">
    <property type="protein sequence ID" value="RIY37538.1"/>
    <property type="molecule type" value="Genomic_DNA"/>
</dbReference>
<sequence length="411" mass="44599">MKSKVLGSMLLVAGTTIGAGMLAMPINTASVGFGVTFIELFAFFILMLIPALCIAEACQFAPQGTTVAGLMRRTFGIVGYASNTILLYVFAYSLASAYISAISSILAEILSVPDAFKKIFTVLCLIPLGLIAVISTKVADIINQIMFYIMCLAFVVVITLSVKNINLSYLMTGPVSTQAVVKSLPLFFLTYGFHILVPSLADYLDRDTKALKVALIGGLAIPFVIFTVWNLAVHGQIPQEDLIKYAQSNKVNIASYLNPESSTLQIFTTVFSLTALITSFIGLSTALITTLKETFAKDDNNIDKTSLIHATDDVKLETSLGRIAIFILAFALPAVLVTFTPKAFVFFLGFASIISTLQAMVMPMAAVIKIRRTNPELYSEKKVYRFMLPGFVIGLIAFAFLLIAFMADLNL</sequence>
<dbReference type="PIRSF" id="PIRSF006060">
    <property type="entry name" value="AA_transporter"/>
    <property type="match status" value="1"/>
</dbReference>
<comment type="caution">
    <text evidence="10">The sequence shown here is derived from an EMBL/GenBank/DDBJ whole genome shotgun (WGS) entry which is preliminary data.</text>
</comment>
<evidence type="ECO:0000313" key="10">
    <source>
        <dbReference type="EMBL" id="RIY37538.1"/>
    </source>
</evidence>
<dbReference type="GO" id="GO:0015173">
    <property type="term" value="F:aromatic amino acid transmembrane transporter activity"/>
    <property type="evidence" value="ECO:0007669"/>
    <property type="project" value="InterPro"/>
</dbReference>
<dbReference type="InterPro" id="IPR018227">
    <property type="entry name" value="Amino_acid_transport_2"/>
</dbReference>
<feature type="transmembrane region" description="Helical" evidence="9">
    <location>
        <begin position="75"/>
        <end position="99"/>
    </location>
</feature>
<keyword evidence="5 9" id="KW-0812">Transmembrane</keyword>
<feature type="transmembrane region" description="Helical" evidence="9">
    <location>
        <begin position="119"/>
        <end position="138"/>
    </location>
</feature>
<evidence type="ECO:0000256" key="2">
    <source>
        <dbReference type="ARBA" id="ARBA00022448"/>
    </source>
</evidence>
<feature type="transmembrane region" description="Helical" evidence="9">
    <location>
        <begin position="213"/>
        <end position="232"/>
    </location>
</feature>
<evidence type="ECO:0000256" key="8">
    <source>
        <dbReference type="ARBA" id="ARBA00023136"/>
    </source>
</evidence>
<feature type="transmembrane region" description="Helical" evidence="9">
    <location>
        <begin position="28"/>
        <end position="54"/>
    </location>
</feature>
<name>A0A3A1YK13_9GAMM</name>
<evidence type="ECO:0000256" key="7">
    <source>
        <dbReference type="ARBA" id="ARBA00022989"/>
    </source>
</evidence>
<dbReference type="RefSeq" id="WP_119531530.1">
    <property type="nucleotide sequence ID" value="NZ_JBHSSP010000001.1"/>
</dbReference>
<evidence type="ECO:0008006" key="12">
    <source>
        <dbReference type="Google" id="ProtNLM"/>
    </source>
</evidence>
<dbReference type="PANTHER" id="PTHR46997:SF2">
    <property type="entry name" value="TYROSINE-SPECIFIC TRANSPORT SYSTEM"/>
    <property type="match status" value="1"/>
</dbReference>
<evidence type="ECO:0000256" key="6">
    <source>
        <dbReference type="ARBA" id="ARBA00022970"/>
    </source>
</evidence>
<keyword evidence="7 9" id="KW-1133">Transmembrane helix</keyword>
<dbReference type="Pfam" id="PF03222">
    <property type="entry name" value="Trp_Tyr_perm"/>
    <property type="match status" value="1"/>
</dbReference>
<keyword evidence="11" id="KW-1185">Reference proteome</keyword>
<evidence type="ECO:0000256" key="9">
    <source>
        <dbReference type="SAM" id="Phobius"/>
    </source>
</evidence>
<proteinExistence type="predicted"/>